<dbReference type="EMBL" id="AP018866">
    <property type="protein sequence ID" value="BBF89619.1"/>
    <property type="molecule type" value="Genomic_DNA"/>
</dbReference>
<feature type="region of interest" description="Disordered" evidence="1">
    <location>
        <begin position="12"/>
        <end position="37"/>
    </location>
</feature>
<name>A0A679BE74_ORYGL</name>
<proteinExistence type="predicted"/>
<evidence type="ECO:0000313" key="2">
    <source>
        <dbReference type="EMBL" id="BBF89619.1"/>
    </source>
</evidence>
<reference evidence="2" key="1">
    <citation type="submission" date="2018-08" db="EMBL/GenBank/DDBJ databases">
        <title>Oryza glaberrima genomic DNA, chromosome 11, BAC clone:Ogla0085B21.</title>
        <authorList>
            <person name="Wu J."/>
            <person name="Kanamori H."/>
        </authorList>
    </citation>
    <scope>NUCLEOTIDE SEQUENCE</scope>
    <source>
        <strain evidence="2">IRGC104038</strain>
    </source>
</reference>
<organism evidence="2">
    <name type="scientific">Oryza glaberrima</name>
    <name type="common">African rice</name>
    <dbReference type="NCBI Taxonomy" id="4538"/>
    <lineage>
        <taxon>Eukaryota</taxon>
        <taxon>Viridiplantae</taxon>
        <taxon>Streptophyta</taxon>
        <taxon>Embryophyta</taxon>
        <taxon>Tracheophyta</taxon>
        <taxon>Spermatophyta</taxon>
        <taxon>Magnoliopsida</taxon>
        <taxon>Liliopsida</taxon>
        <taxon>Poales</taxon>
        <taxon>Poaceae</taxon>
        <taxon>BOP clade</taxon>
        <taxon>Oryzoideae</taxon>
        <taxon>Oryzeae</taxon>
        <taxon>Oryzinae</taxon>
        <taxon>Oryza</taxon>
    </lineage>
</organism>
<accession>A0A679BE74</accession>
<protein>
    <submittedName>
        <fullName evidence="2">Uncharacterized protein</fullName>
    </submittedName>
</protein>
<dbReference type="AlphaFoldDB" id="A0A679BE74"/>
<sequence>MAGWLCTLLRSWERGSGGSGGGGGDDDGEHEHKYTTERVKERRHRQYLFFLN</sequence>
<evidence type="ECO:0000256" key="1">
    <source>
        <dbReference type="SAM" id="MobiDB-lite"/>
    </source>
</evidence>
<gene>
    <name evidence="2" type="primary">Ogla0085B21.9</name>
</gene>